<name>A0A6P0GAY2_9ACTN</name>
<sequence>MRSTGEADDRRDLERLALEDWPERAGARVRSVTIAGNRAKVALAVNGNYDYWVYYQRDGGGWQETASSNGPTTEWEDRSVIAW</sequence>
<dbReference type="EMBL" id="JAAGWE010000008">
    <property type="protein sequence ID" value="NEM05173.1"/>
    <property type="molecule type" value="Genomic_DNA"/>
</dbReference>
<dbReference type="Proteomes" id="UP000471126">
    <property type="component" value="Unassembled WGS sequence"/>
</dbReference>
<accession>A0A6P0GAY2</accession>
<organism evidence="1 2">
    <name type="scientific">Geodermatophilus normandii</name>
    <dbReference type="NCBI Taxonomy" id="1137989"/>
    <lineage>
        <taxon>Bacteria</taxon>
        <taxon>Bacillati</taxon>
        <taxon>Actinomycetota</taxon>
        <taxon>Actinomycetes</taxon>
        <taxon>Geodermatophilales</taxon>
        <taxon>Geodermatophilaceae</taxon>
        <taxon>Geodermatophilus</taxon>
    </lineage>
</organism>
<comment type="caution">
    <text evidence="1">The sequence shown here is derived from an EMBL/GenBank/DDBJ whole genome shotgun (WGS) entry which is preliminary data.</text>
</comment>
<evidence type="ECO:0000313" key="2">
    <source>
        <dbReference type="Proteomes" id="UP000471126"/>
    </source>
</evidence>
<protein>
    <submittedName>
        <fullName evidence="1">Uncharacterized protein</fullName>
    </submittedName>
</protein>
<evidence type="ECO:0000313" key="1">
    <source>
        <dbReference type="EMBL" id="NEM05173.1"/>
    </source>
</evidence>
<gene>
    <name evidence="1" type="ORF">GCU54_03935</name>
</gene>
<reference evidence="1 2" key="1">
    <citation type="submission" date="2019-12" db="EMBL/GenBank/DDBJ databases">
        <title>WGS of CPCC 203550 I12A-02606.</title>
        <authorList>
            <person name="Jiang Z."/>
        </authorList>
    </citation>
    <scope>NUCLEOTIDE SEQUENCE [LARGE SCALE GENOMIC DNA]</scope>
    <source>
        <strain evidence="1 2">I12A-02606</strain>
    </source>
</reference>
<dbReference type="RefSeq" id="WP_163475373.1">
    <property type="nucleotide sequence ID" value="NZ_JAAGWE010000008.1"/>
</dbReference>
<dbReference type="AlphaFoldDB" id="A0A6P0GAY2"/>
<proteinExistence type="predicted"/>